<reference evidence="1" key="1">
    <citation type="journal article" date="2020" name="Fungal Divers.">
        <title>Resolving the Mortierellaceae phylogeny through synthesis of multi-gene phylogenetics and phylogenomics.</title>
        <authorList>
            <person name="Vandepol N."/>
            <person name="Liber J."/>
            <person name="Desiro A."/>
            <person name="Na H."/>
            <person name="Kennedy M."/>
            <person name="Barry K."/>
            <person name="Grigoriev I.V."/>
            <person name="Miller A.N."/>
            <person name="O'Donnell K."/>
            <person name="Stajich J.E."/>
            <person name="Bonito G."/>
        </authorList>
    </citation>
    <scope>NUCLEOTIDE SEQUENCE</scope>
    <source>
        <strain evidence="1">NVP1</strain>
    </source>
</reference>
<keyword evidence="2" id="KW-1185">Reference proteome</keyword>
<evidence type="ECO:0000313" key="1">
    <source>
        <dbReference type="EMBL" id="KAF9315683.1"/>
    </source>
</evidence>
<name>A0A9P5VGB6_9FUNG</name>
<dbReference type="Proteomes" id="UP000696485">
    <property type="component" value="Unassembled WGS sequence"/>
</dbReference>
<proteinExistence type="predicted"/>
<organism evidence="1 2">
    <name type="scientific">Podila minutissima</name>
    <dbReference type="NCBI Taxonomy" id="64525"/>
    <lineage>
        <taxon>Eukaryota</taxon>
        <taxon>Fungi</taxon>
        <taxon>Fungi incertae sedis</taxon>
        <taxon>Mucoromycota</taxon>
        <taxon>Mortierellomycotina</taxon>
        <taxon>Mortierellomycetes</taxon>
        <taxon>Mortierellales</taxon>
        <taxon>Mortierellaceae</taxon>
        <taxon>Podila</taxon>
    </lineage>
</organism>
<protein>
    <submittedName>
        <fullName evidence="1">Uncharacterized protein</fullName>
    </submittedName>
</protein>
<dbReference type="AlphaFoldDB" id="A0A9P5VGB6"/>
<comment type="caution">
    <text evidence="1">The sequence shown here is derived from an EMBL/GenBank/DDBJ whole genome shotgun (WGS) entry which is preliminary data.</text>
</comment>
<sequence length="159" mass="17817">MSDVSTDVSSSEPLRFGPSRISTMQLQEKMKTMTDVMKIMTNELISRRSGKLDASTAHTIPEESLVTEYSRSMASSMTATPGIESIIINKLDGLHDQGHLTQQIVQQVLEETQQIKDRLTLIQSKTEAILTQQLELVEYPIPRLFIVLPEEPAKYDPGN</sequence>
<evidence type="ECO:0000313" key="2">
    <source>
        <dbReference type="Proteomes" id="UP000696485"/>
    </source>
</evidence>
<gene>
    <name evidence="1" type="ORF">BG006_003705</name>
</gene>
<accession>A0A9P5VGB6</accession>
<dbReference type="EMBL" id="JAAAUY010002058">
    <property type="protein sequence ID" value="KAF9315683.1"/>
    <property type="molecule type" value="Genomic_DNA"/>
</dbReference>
<feature type="non-terminal residue" evidence="1">
    <location>
        <position position="159"/>
    </location>
</feature>